<dbReference type="InterPro" id="IPR011050">
    <property type="entry name" value="Pectin_lyase_fold/virulence"/>
</dbReference>
<comment type="similarity">
    <text evidence="2 13">Belongs to the glycosyl hydrolase 28 family.</text>
</comment>
<keyword evidence="4" id="KW-0964">Secreted</keyword>
<evidence type="ECO:0000256" key="11">
    <source>
        <dbReference type="ARBA" id="ARBA00034074"/>
    </source>
</evidence>
<dbReference type="EC" id="3.2.1.15" evidence="3"/>
<dbReference type="Proteomes" id="UP001215712">
    <property type="component" value="Unassembled WGS sequence"/>
</dbReference>
<proteinExistence type="inferred from homology"/>
<organism evidence="15 16">
    <name type="scientific">Penicillium malachiteum</name>
    <dbReference type="NCBI Taxonomy" id="1324776"/>
    <lineage>
        <taxon>Eukaryota</taxon>
        <taxon>Fungi</taxon>
        <taxon>Dikarya</taxon>
        <taxon>Ascomycota</taxon>
        <taxon>Pezizomycotina</taxon>
        <taxon>Eurotiomycetes</taxon>
        <taxon>Eurotiomycetidae</taxon>
        <taxon>Eurotiales</taxon>
        <taxon>Aspergillaceae</taxon>
        <taxon>Penicillium</taxon>
    </lineage>
</organism>
<feature type="chain" id="PRO_5042023776" description="endo-polygalacturonase" evidence="14">
    <location>
        <begin position="19"/>
        <end position="368"/>
    </location>
</feature>
<evidence type="ECO:0000256" key="7">
    <source>
        <dbReference type="ARBA" id="ARBA00022801"/>
    </source>
</evidence>
<evidence type="ECO:0000256" key="13">
    <source>
        <dbReference type="RuleBase" id="RU361169"/>
    </source>
</evidence>
<evidence type="ECO:0000256" key="3">
    <source>
        <dbReference type="ARBA" id="ARBA00012736"/>
    </source>
</evidence>
<dbReference type="SUPFAM" id="SSF51126">
    <property type="entry name" value="Pectin lyase-like"/>
    <property type="match status" value="1"/>
</dbReference>
<sequence length="368" mass="37927">MRASFMSMLAMGTAVALGAPAPSRVSQMVKKSTVCTFNSAASASASKSSCNTIVLDNIEVPAGETLDLTDLKSGTKVIFNGETTFGYEEWDGPMIEISGSNIIVSGTSNHTINGGGERWWDGEGTNGGKTKPKFFYAHSLDDSTITGLNIKNTPVQAFSVESDNLILNSITIDDSDGDANGGHNTDGFDVGESTGVTISNAVVRNQDDCLAVNSGTNIVFTGGTCSGGHGLSIGSVGGRSDNTVKNVTITNSVVKDSENGIRIKTNSGTTGSVSGVTFSNIQISGITDYGIVFEQDYENGDPTGTPTDGVPITDLTVESITGTVESDATDIYILCASGACSDWTWSDVSVTGGSTSDECENVPSGASC</sequence>
<dbReference type="Gene3D" id="2.160.20.10">
    <property type="entry name" value="Single-stranded right-handed beta-helix, Pectin lyase-like"/>
    <property type="match status" value="1"/>
</dbReference>
<accession>A0AAD6N0X5</accession>
<dbReference type="InterPro" id="IPR006626">
    <property type="entry name" value="PbH1"/>
</dbReference>
<gene>
    <name evidence="15" type="ORF">N7493_002011</name>
</gene>
<dbReference type="SMART" id="SM00710">
    <property type="entry name" value="PbH1"/>
    <property type="match status" value="5"/>
</dbReference>
<protein>
    <recommendedName>
        <fullName evidence="3">endo-polygalacturonase</fullName>
        <ecNumber evidence="3">3.2.1.15</ecNumber>
    </recommendedName>
</protein>
<keyword evidence="5 14" id="KW-0732">Signal</keyword>
<evidence type="ECO:0000256" key="8">
    <source>
        <dbReference type="ARBA" id="ARBA00023157"/>
    </source>
</evidence>
<dbReference type="FunFam" id="2.160.20.10:FF:000002">
    <property type="entry name" value="Endopolygalacturonase D"/>
    <property type="match status" value="1"/>
</dbReference>
<evidence type="ECO:0000256" key="4">
    <source>
        <dbReference type="ARBA" id="ARBA00022525"/>
    </source>
</evidence>
<dbReference type="PROSITE" id="PS00502">
    <property type="entry name" value="POLYGALACTURONASE"/>
    <property type="match status" value="1"/>
</dbReference>
<dbReference type="Pfam" id="PF00295">
    <property type="entry name" value="Glyco_hydro_28"/>
    <property type="match status" value="1"/>
</dbReference>
<dbReference type="GO" id="GO:0045490">
    <property type="term" value="P:pectin catabolic process"/>
    <property type="evidence" value="ECO:0007669"/>
    <property type="project" value="TreeGrafter"/>
</dbReference>
<dbReference type="PANTHER" id="PTHR31884:SF13">
    <property type="entry name" value="ENDOPOLYGALACTURONASE B"/>
    <property type="match status" value="1"/>
</dbReference>
<dbReference type="AlphaFoldDB" id="A0AAD6N0X5"/>
<evidence type="ECO:0000256" key="12">
    <source>
        <dbReference type="PROSITE-ProRule" id="PRU10052"/>
    </source>
</evidence>
<evidence type="ECO:0000256" key="6">
    <source>
        <dbReference type="ARBA" id="ARBA00022737"/>
    </source>
</evidence>
<evidence type="ECO:0000256" key="2">
    <source>
        <dbReference type="ARBA" id="ARBA00008834"/>
    </source>
</evidence>
<name>A0AAD6N0X5_9EURO</name>
<reference evidence="15" key="1">
    <citation type="journal article" date="2023" name="IMA Fungus">
        <title>Comparative genomic study of the Penicillium genus elucidates a diverse pangenome and 15 lateral gene transfer events.</title>
        <authorList>
            <person name="Petersen C."/>
            <person name="Sorensen T."/>
            <person name="Nielsen M.R."/>
            <person name="Sondergaard T.E."/>
            <person name="Sorensen J.L."/>
            <person name="Fitzpatrick D.A."/>
            <person name="Frisvad J.C."/>
            <person name="Nielsen K.L."/>
        </authorList>
    </citation>
    <scope>NUCLEOTIDE SEQUENCE</scope>
    <source>
        <strain evidence="15">IBT 17514</strain>
    </source>
</reference>
<dbReference type="InterPro" id="IPR012334">
    <property type="entry name" value="Pectin_lyas_fold"/>
</dbReference>
<dbReference type="GO" id="GO:0005576">
    <property type="term" value="C:extracellular region"/>
    <property type="evidence" value="ECO:0007669"/>
    <property type="project" value="UniProtKB-SubCell"/>
</dbReference>
<feature type="signal peptide" evidence="14">
    <location>
        <begin position="1"/>
        <end position="18"/>
    </location>
</feature>
<evidence type="ECO:0000256" key="1">
    <source>
        <dbReference type="ARBA" id="ARBA00004613"/>
    </source>
</evidence>
<evidence type="ECO:0000256" key="9">
    <source>
        <dbReference type="ARBA" id="ARBA00023295"/>
    </source>
</evidence>
<keyword evidence="7 13" id="KW-0378">Hydrolase</keyword>
<keyword evidence="10" id="KW-0961">Cell wall biogenesis/degradation</keyword>
<dbReference type="GO" id="GO:0004650">
    <property type="term" value="F:polygalacturonase activity"/>
    <property type="evidence" value="ECO:0007669"/>
    <property type="project" value="UniProtKB-EC"/>
</dbReference>
<keyword evidence="9 13" id="KW-0326">Glycosidase</keyword>
<evidence type="ECO:0000256" key="5">
    <source>
        <dbReference type="ARBA" id="ARBA00022729"/>
    </source>
</evidence>
<keyword evidence="8" id="KW-1015">Disulfide bond</keyword>
<evidence type="ECO:0000313" key="15">
    <source>
        <dbReference type="EMBL" id="KAJ5738856.1"/>
    </source>
</evidence>
<dbReference type="EMBL" id="JAQJAN010000002">
    <property type="protein sequence ID" value="KAJ5738856.1"/>
    <property type="molecule type" value="Genomic_DNA"/>
</dbReference>
<evidence type="ECO:0000256" key="14">
    <source>
        <dbReference type="SAM" id="SignalP"/>
    </source>
</evidence>
<dbReference type="InterPro" id="IPR050434">
    <property type="entry name" value="Glycosyl_hydrlase_28"/>
</dbReference>
<comment type="catalytic activity">
    <reaction evidence="11">
        <text>(1,4-alpha-D-galacturonosyl)n+m + H2O = (1,4-alpha-D-galacturonosyl)n + (1,4-alpha-D-galacturonosyl)m.</text>
        <dbReference type="EC" id="3.2.1.15"/>
    </reaction>
</comment>
<dbReference type="GO" id="GO:0071555">
    <property type="term" value="P:cell wall organization"/>
    <property type="evidence" value="ECO:0007669"/>
    <property type="project" value="UniProtKB-KW"/>
</dbReference>
<comment type="subcellular location">
    <subcellularLocation>
        <location evidence="1">Secreted</location>
    </subcellularLocation>
</comment>
<feature type="active site" evidence="12">
    <location>
        <position position="229"/>
    </location>
</feature>
<comment type="caution">
    <text evidence="15">The sequence shown here is derived from an EMBL/GenBank/DDBJ whole genome shotgun (WGS) entry which is preliminary data.</text>
</comment>
<dbReference type="InterPro" id="IPR000743">
    <property type="entry name" value="Glyco_hydro_28"/>
</dbReference>
<reference evidence="15" key="2">
    <citation type="submission" date="2023-01" db="EMBL/GenBank/DDBJ databases">
        <authorList>
            <person name="Petersen C."/>
        </authorList>
    </citation>
    <scope>NUCLEOTIDE SEQUENCE</scope>
    <source>
        <strain evidence="15">IBT 17514</strain>
    </source>
</reference>
<keyword evidence="16" id="KW-1185">Reference proteome</keyword>
<dbReference type="PANTHER" id="PTHR31884">
    <property type="entry name" value="POLYGALACTURONASE"/>
    <property type="match status" value="1"/>
</dbReference>
<evidence type="ECO:0000256" key="10">
    <source>
        <dbReference type="ARBA" id="ARBA00023316"/>
    </source>
</evidence>
<keyword evidence="6" id="KW-0677">Repeat</keyword>
<evidence type="ECO:0000313" key="16">
    <source>
        <dbReference type="Proteomes" id="UP001215712"/>
    </source>
</evidence>